<dbReference type="AlphaFoldDB" id="A0A8B9IT81"/>
<name>A0A8B9IT81_9PSIT</name>
<dbReference type="InterPro" id="IPR029055">
    <property type="entry name" value="Ntn_hydrolases_N"/>
</dbReference>
<dbReference type="GO" id="GO:0051603">
    <property type="term" value="P:proteolysis involved in protein catabolic process"/>
    <property type="evidence" value="ECO:0007669"/>
    <property type="project" value="InterPro"/>
</dbReference>
<proteinExistence type="predicted"/>
<organism evidence="1 2">
    <name type="scientific">Amazona collaria</name>
    <name type="common">yellow-billed parrot</name>
    <dbReference type="NCBI Taxonomy" id="241587"/>
    <lineage>
        <taxon>Eukaryota</taxon>
        <taxon>Metazoa</taxon>
        <taxon>Chordata</taxon>
        <taxon>Craniata</taxon>
        <taxon>Vertebrata</taxon>
        <taxon>Euteleostomi</taxon>
        <taxon>Archelosauria</taxon>
        <taxon>Archosauria</taxon>
        <taxon>Dinosauria</taxon>
        <taxon>Saurischia</taxon>
        <taxon>Theropoda</taxon>
        <taxon>Coelurosauria</taxon>
        <taxon>Aves</taxon>
        <taxon>Neognathae</taxon>
        <taxon>Neoaves</taxon>
        <taxon>Telluraves</taxon>
        <taxon>Australaves</taxon>
        <taxon>Psittaciformes</taxon>
        <taxon>Psittacidae</taxon>
        <taxon>Amazona</taxon>
    </lineage>
</organism>
<reference evidence="1" key="1">
    <citation type="submission" date="2025-08" db="UniProtKB">
        <authorList>
            <consortium name="Ensembl"/>
        </authorList>
    </citation>
    <scope>IDENTIFICATION</scope>
</reference>
<sequence>VPIPPQLPHGMVHVVDSCALAGSYVASQSHALVATTTKLLANMVYHYKGMAFSLGTMIGIWDKRGPGECELCWGVVNTMGLVVMGPKTWVLKHMVLGVMVRGYYPELELEPACALACCAIFQATDRNVCSGGCVSVYHVGPDGWHCLSCDMTELQGHYGAEWEGNE</sequence>
<protein>
    <submittedName>
        <fullName evidence="1">Uncharacterized protein</fullName>
    </submittedName>
</protein>
<dbReference type="Ensembl" id="ENSACOT00000003865.1">
    <property type="protein sequence ID" value="ENSACOP00000003728.1"/>
    <property type="gene ID" value="ENSACOG00000002629.1"/>
</dbReference>
<keyword evidence="2" id="KW-1185">Reference proteome</keyword>
<evidence type="ECO:0000313" key="1">
    <source>
        <dbReference type="Ensembl" id="ENSACOP00000003728.1"/>
    </source>
</evidence>
<dbReference type="InterPro" id="IPR001353">
    <property type="entry name" value="Proteasome_sua/b"/>
</dbReference>
<dbReference type="Gene3D" id="3.60.20.10">
    <property type="entry name" value="Glutamine Phosphoribosylpyrophosphate, subunit 1, domain 1"/>
    <property type="match status" value="1"/>
</dbReference>
<evidence type="ECO:0000313" key="2">
    <source>
        <dbReference type="Proteomes" id="UP000694522"/>
    </source>
</evidence>
<dbReference type="Proteomes" id="UP000694522">
    <property type="component" value="Unplaced"/>
</dbReference>
<dbReference type="Pfam" id="PF00227">
    <property type="entry name" value="Proteasome"/>
    <property type="match status" value="1"/>
</dbReference>
<reference evidence="1" key="2">
    <citation type="submission" date="2025-09" db="UniProtKB">
        <authorList>
            <consortium name="Ensembl"/>
        </authorList>
    </citation>
    <scope>IDENTIFICATION</scope>
</reference>
<accession>A0A8B9IT81</accession>
<dbReference type="GO" id="GO:0005839">
    <property type="term" value="C:proteasome core complex"/>
    <property type="evidence" value="ECO:0007669"/>
    <property type="project" value="InterPro"/>
</dbReference>
<dbReference type="SUPFAM" id="SSF56235">
    <property type="entry name" value="N-terminal nucleophile aminohydrolases (Ntn hydrolases)"/>
    <property type="match status" value="1"/>
</dbReference>